<dbReference type="STRING" id="1903952.BIT28_07555"/>
<dbReference type="EMBL" id="MJIL01000100">
    <property type="protein sequence ID" value="OLQ69830.1"/>
    <property type="molecule type" value="Genomic_DNA"/>
</dbReference>
<dbReference type="AlphaFoldDB" id="A0A1Q9G6H2"/>
<dbReference type="RefSeq" id="WP_075768186.1">
    <property type="nucleotide sequence ID" value="NZ_MJIL01000100.1"/>
</dbReference>
<accession>A0A1Q9G6H2</accession>
<proteinExistence type="predicted"/>
<reference evidence="1 2" key="1">
    <citation type="submission" date="2016-09" db="EMBL/GenBank/DDBJ databases">
        <title>Photobacterium proteolyticum sp. nov. a protease producing bacterium isolated from ocean sediments of Laizhou Bay.</title>
        <authorList>
            <person name="Li Y."/>
        </authorList>
    </citation>
    <scope>NUCLEOTIDE SEQUENCE [LARGE SCALE GENOMIC DNA]</scope>
    <source>
        <strain evidence="1 2">13-12</strain>
    </source>
</reference>
<gene>
    <name evidence="1" type="ORF">BIT28_07555</name>
</gene>
<name>A0A1Q9G6H2_9GAMM</name>
<dbReference type="Proteomes" id="UP000186905">
    <property type="component" value="Unassembled WGS sequence"/>
</dbReference>
<protein>
    <submittedName>
        <fullName evidence="1">Uncharacterized protein</fullName>
    </submittedName>
</protein>
<comment type="caution">
    <text evidence="1">The sequence shown here is derived from an EMBL/GenBank/DDBJ whole genome shotgun (WGS) entry which is preliminary data.</text>
</comment>
<evidence type="ECO:0000313" key="1">
    <source>
        <dbReference type="EMBL" id="OLQ69830.1"/>
    </source>
</evidence>
<sequence>MRKMTLTEVELYLQEHPNRSFVLDPCGKSNRATIFEKQGGFVPEIIIETVLWPKDWLAQVRPMTVTEDS</sequence>
<evidence type="ECO:0000313" key="2">
    <source>
        <dbReference type="Proteomes" id="UP000186905"/>
    </source>
</evidence>
<keyword evidence="2" id="KW-1185">Reference proteome</keyword>
<organism evidence="1 2">
    <name type="scientific">Photobacterium proteolyticum</name>
    <dbReference type="NCBI Taxonomy" id="1903952"/>
    <lineage>
        <taxon>Bacteria</taxon>
        <taxon>Pseudomonadati</taxon>
        <taxon>Pseudomonadota</taxon>
        <taxon>Gammaproteobacteria</taxon>
        <taxon>Vibrionales</taxon>
        <taxon>Vibrionaceae</taxon>
        <taxon>Photobacterium</taxon>
    </lineage>
</organism>